<keyword evidence="7 13" id="KW-0560">Oxidoreductase</keyword>
<comment type="catalytic activity">
    <reaction evidence="13">
        <text>2 Fe(III)-[cytochrome b5] + NADH = 2 Fe(II)-[cytochrome b5] + NAD(+) + H(+)</text>
        <dbReference type="Rhea" id="RHEA:46680"/>
        <dbReference type="Rhea" id="RHEA-COMP:10438"/>
        <dbReference type="Rhea" id="RHEA-COMP:10439"/>
        <dbReference type="ChEBI" id="CHEBI:15378"/>
        <dbReference type="ChEBI" id="CHEBI:29033"/>
        <dbReference type="ChEBI" id="CHEBI:29034"/>
        <dbReference type="ChEBI" id="CHEBI:57540"/>
        <dbReference type="ChEBI" id="CHEBI:57945"/>
        <dbReference type="EC" id="1.6.2.2"/>
    </reaction>
</comment>
<feature type="binding site" evidence="12">
    <location>
        <position position="110"/>
    </location>
    <ligand>
        <name>FAD</name>
        <dbReference type="ChEBI" id="CHEBI:57692"/>
    </ligand>
</feature>
<feature type="binding site" evidence="12">
    <location>
        <position position="127"/>
    </location>
    <ligand>
        <name>FAD</name>
        <dbReference type="ChEBI" id="CHEBI:57692"/>
    </ligand>
</feature>
<reference evidence="17" key="1">
    <citation type="submission" date="2011-05" db="EMBL/GenBank/DDBJ databases">
        <authorList>
            <person name="Richards S.R."/>
            <person name="Qu J."/>
            <person name="Jiang H."/>
            <person name="Jhangiani S.N."/>
            <person name="Agravi P."/>
            <person name="Goodspeed R."/>
            <person name="Gross S."/>
            <person name="Mandapat C."/>
            <person name="Jackson L."/>
            <person name="Mathew T."/>
            <person name="Pu L."/>
            <person name="Thornton R."/>
            <person name="Saada N."/>
            <person name="Wilczek-Boney K.B."/>
            <person name="Lee S."/>
            <person name="Kovar C."/>
            <person name="Wu Y."/>
            <person name="Scherer S.E."/>
            <person name="Worley K.C."/>
            <person name="Muzny D.M."/>
            <person name="Gibbs R."/>
        </authorList>
    </citation>
    <scope>NUCLEOTIDE SEQUENCE</scope>
    <source>
        <strain evidence="17">Brora</strain>
    </source>
</reference>
<dbReference type="Pfam" id="PF00970">
    <property type="entry name" value="FAD_binding_6"/>
    <property type="match status" value="1"/>
</dbReference>
<dbReference type="GO" id="GO:0071949">
    <property type="term" value="F:FAD binding"/>
    <property type="evidence" value="ECO:0007669"/>
    <property type="project" value="TreeGrafter"/>
</dbReference>
<keyword evidence="6" id="KW-0443">Lipid metabolism</keyword>
<dbReference type="InterPro" id="IPR001834">
    <property type="entry name" value="CBR-like"/>
</dbReference>
<evidence type="ECO:0000256" key="9">
    <source>
        <dbReference type="ARBA" id="ARBA00023027"/>
    </source>
</evidence>
<feature type="binding site" evidence="12">
    <location>
        <position position="129"/>
    </location>
    <ligand>
        <name>FAD</name>
        <dbReference type="ChEBI" id="CHEBI:57692"/>
    </ligand>
</feature>
<keyword evidence="14" id="KW-1133">Transmembrane helix</keyword>
<dbReference type="InterPro" id="IPR001433">
    <property type="entry name" value="OxRdtase_FAD/NAD-bd"/>
</dbReference>
<keyword evidence="3" id="KW-0444">Lipid biosynthesis</keyword>
<feature type="binding site" evidence="12">
    <location>
        <position position="186"/>
    </location>
    <ligand>
        <name>FAD</name>
        <dbReference type="ChEBI" id="CHEBI:57692"/>
    </ligand>
</feature>
<dbReference type="GO" id="GO:0016126">
    <property type="term" value="P:sterol biosynthetic process"/>
    <property type="evidence" value="ECO:0007669"/>
    <property type="project" value="UniProtKB-KW"/>
</dbReference>
<dbReference type="HOGENOM" id="CLU_003827_9_2_1"/>
<keyword evidence="17" id="KW-1185">Reference proteome</keyword>
<dbReference type="AlphaFoldDB" id="T1J8N4"/>
<dbReference type="InterPro" id="IPR001709">
    <property type="entry name" value="Flavoprot_Pyr_Nucl_cyt_Rdtase"/>
</dbReference>
<dbReference type="OMA" id="KGRFSYK"/>
<feature type="binding site" evidence="12">
    <location>
        <position position="94"/>
    </location>
    <ligand>
        <name>FAD</name>
        <dbReference type="ChEBI" id="CHEBI:57692"/>
    </ligand>
</feature>
<evidence type="ECO:0000256" key="7">
    <source>
        <dbReference type="ARBA" id="ARBA00023002"/>
    </source>
</evidence>
<keyword evidence="14" id="KW-0472">Membrane</keyword>
<dbReference type="InterPro" id="IPR017938">
    <property type="entry name" value="Riboflavin_synthase-like_b-brl"/>
</dbReference>
<keyword evidence="9 13" id="KW-0520">NAD</keyword>
<dbReference type="FunFam" id="3.40.50.80:FF:000005">
    <property type="entry name" value="NADH-cytochrome b5 reductase"/>
    <property type="match status" value="1"/>
</dbReference>
<evidence type="ECO:0000256" key="3">
    <source>
        <dbReference type="ARBA" id="ARBA00022516"/>
    </source>
</evidence>
<evidence type="ECO:0000256" key="8">
    <source>
        <dbReference type="ARBA" id="ARBA00023011"/>
    </source>
</evidence>
<keyword evidence="10" id="KW-1207">Sterol metabolism</keyword>
<dbReference type="STRING" id="126957.T1J8N4"/>
<evidence type="ECO:0000256" key="12">
    <source>
        <dbReference type="PIRSR" id="PIRSR601834-1"/>
    </source>
</evidence>
<dbReference type="InterPro" id="IPR008333">
    <property type="entry name" value="Cbr1-like_FAD-bd_dom"/>
</dbReference>
<dbReference type="InterPro" id="IPR039261">
    <property type="entry name" value="FNR_nucleotide-bd"/>
</dbReference>
<dbReference type="SUPFAM" id="SSF63380">
    <property type="entry name" value="Riboflavin synthase domain-like"/>
    <property type="match status" value="1"/>
</dbReference>
<dbReference type="Gene3D" id="2.40.30.10">
    <property type="entry name" value="Translation factors"/>
    <property type="match status" value="1"/>
</dbReference>
<feature type="binding site" evidence="12">
    <location>
        <position position="93"/>
    </location>
    <ligand>
        <name>FAD</name>
        <dbReference type="ChEBI" id="CHEBI:57692"/>
    </ligand>
</feature>
<evidence type="ECO:0000256" key="4">
    <source>
        <dbReference type="ARBA" id="ARBA00022630"/>
    </source>
</evidence>
<dbReference type="PANTHER" id="PTHR19370:SF185">
    <property type="entry name" value="NADH-CYTOCHROME B5 REDUCTASE"/>
    <property type="match status" value="1"/>
</dbReference>
<dbReference type="PRINTS" id="PR00371">
    <property type="entry name" value="FPNCR"/>
</dbReference>
<feature type="domain" description="FAD-binding FR-type" evidence="15">
    <location>
        <begin position="41"/>
        <end position="153"/>
    </location>
</feature>
<keyword evidence="4 12" id="KW-0285">Flavoprotein</keyword>
<dbReference type="PANTHER" id="PTHR19370">
    <property type="entry name" value="NADH-CYTOCHROME B5 REDUCTASE"/>
    <property type="match status" value="1"/>
</dbReference>
<evidence type="ECO:0000256" key="2">
    <source>
        <dbReference type="ARBA" id="ARBA00006105"/>
    </source>
</evidence>
<evidence type="ECO:0000313" key="17">
    <source>
        <dbReference type="Proteomes" id="UP000014500"/>
    </source>
</evidence>
<sequence length="305" mass="34067">MAPTEFIPIVVGVAVVVVTAVVAKIFLSRPKGGPVTLQDPNVKYSLKLVDKEVISHDTRRFRFALPSLLHTLGLPVGQHIYLSAKINGELVVRPYTPVSSDRDKGYLDLVIKVYEKNVHPKFPNGGKMSQHLDGLSLEDTIDVRGPNGRLIYNGCGEFSIKPDKKSPANKHTALKIGMIAGGTGITPMLQLIRQMLWDPNDKSEMWLLFANQSEQDILLRPELEEIQSKHPDRFHLWYTLDRPPLKDWTYSTGFVNADMVKDHLPPPAKETLIVMCGPPAMIDFACSPSLDKLGYEASSRRMVFV</sequence>
<keyword evidence="14" id="KW-0812">Transmembrane</keyword>
<accession>T1J8N4</accession>
<dbReference type="Pfam" id="PF00175">
    <property type="entry name" value="NAD_binding_1"/>
    <property type="match status" value="1"/>
</dbReference>
<evidence type="ECO:0000256" key="1">
    <source>
        <dbReference type="ARBA" id="ARBA00001974"/>
    </source>
</evidence>
<dbReference type="EnsemblMetazoa" id="SMAR010070-RA">
    <property type="protein sequence ID" value="SMAR010070-PA"/>
    <property type="gene ID" value="SMAR010070"/>
</dbReference>
<evidence type="ECO:0000256" key="13">
    <source>
        <dbReference type="RuleBase" id="RU361226"/>
    </source>
</evidence>
<feature type="binding site" evidence="12">
    <location>
        <position position="128"/>
    </location>
    <ligand>
        <name>FAD</name>
        <dbReference type="ChEBI" id="CHEBI:57692"/>
    </ligand>
</feature>
<dbReference type="Gene3D" id="3.40.50.80">
    <property type="entry name" value="Nucleotide-binding domain of ferredoxin-NADP reductase (FNR) module"/>
    <property type="match status" value="1"/>
</dbReference>
<dbReference type="Proteomes" id="UP000014500">
    <property type="component" value="Unassembled WGS sequence"/>
</dbReference>
<evidence type="ECO:0000256" key="5">
    <source>
        <dbReference type="ARBA" id="ARBA00022827"/>
    </source>
</evidence>
<dbReference type="EMBL" id="JH431958">
    <property type="status" value="NOT_ANNOTATED_CDS"/>
    <property type="molecule type" value="Genomic_DNA"/>
</dbReference>
<dbReference type="GO" id="GO:0090524">
    <property type="term" value="F:cytochrome-b5 reductase activity, acting on NADH"/>
    <property type="evidence" value="ECO:0007669"/>
    <property type="project" value="UniProtKB-EC"/>
</dbReference>
<name>T1J8N4_STRMM</name>
<dbReference type="InterPro" id="IPR017927">
    <property type="entry name" value="FAD-bd_FR_type"/>
</dbReference>
<evidence type="ECO:0000256" key="11">
    <source>
        <dbReference type="ARBA" id="ARBA00023221"/>
    </source>
</evidence>
<feature type="binding site" evidence="12">
    <location>
        <position position="95"/>
    </location>
    <ligand>
        <name>FAD</name>
        <dbReference type="ChEBI" id="CHEBI:57692"/>
    </ligand>
</feature>
<evidence type="ECO:0000313" key="16">
    <source>
        <dbReference type="EnsemblMetazoa" id="SMAR010070-PA"/>
    </source>
</evidence>
<dbReference type="eggNOG" id="KOG0534">
    <property type="taxonomic scope" value="Eukaryota"/>
</dbReference>
<feature type="transmembrane region" description="Helical" evidence="14">
    <location>
        <begin position="6"/>
        <end position="27"/>
    </location>
</feature>
<proteinExistence type="inferred from homology"/>
<keyword evidence="8" id="KW-0756">Sterol biosynthesis</keyword>
<protein>
    <recommendedName>
        <fullName evidence="13">NADH-cytochrome b5 reductase</fullName>
        <ecNumber evidence="13">1.6.2.2</ecNumber>
    </recommendedName>
</protein>
<organism evidence="16 17">
    <name type="scientific">Strigamia maritima</name>
    <name type="common">European centipede</name>
    <name type="synonym">Geophilus maritimus</name>
    <dbReference type="NCBI Taxonomy" id="126957"/>
    <lineage>
        <taxon>Eukaryota</taxon>
        <taxon>Metazoa</taxon>
        <taxon>Ecdysozoa</taxon>
        <taxon>Arthropoda</taxon>
        <taxon>Myriapoda</taxon>
        <taxon>Chilopoda</taxon>
        <taxon>Pleurostigmophora</taxon>
        <taxon>Geophilomorpha</taxon>
        <taxon>Linotaeniidae</taxon>
        <taxon>Strigamia</taxon>
    </lineage>
</organism>
<comment type="similarity">
    <text evidence="2 13">Belongs to the flavoprotein pyridine nucleotide cytochrome reductase family.</text>
</comment>
<keyword evidence="5 12" id="KW-0274">FAD</keyword>
<evidence type="ECO:0000256" key="6">
    <source>
        <dbReference type="ARBA" id="ARBA00022955"/>
    </source>
</evidence>
<evidence type="ECO:0000256" key="10">
    <source>
        <dbReference type="ARBA" id="ARBA00023166"/>
    </source>
</evidence>
<dbReference type="PhylomeDB" id="T1J8N4"/>
<keyword evidence="11" id="KW-0753">Steroid metabolism</keyword>
<reference evidence="16" key="2">
    <citation type="submission" date="2015-02" db="UniProtKB">
        <authorList>
            <consortium name="EnsemblMetazoa"/>
        </authorList>
    </citation>
    <scope>IDENTIFICATION</scope>
</reference>
<dbReference type="EC" id="1.6.2.2" evidence="13"/>
<evidence type="ECO:0000259" key="15">
    <source>
        <dbReference type="PROSITE" id="PS51384"/>
    </source>
</evidence>
<dbReference type="FunFam" id="2.40.30.10:FF:000021">
    <property type="entry name" value="NADH-cytochrome b5 reductase"/>
    <property type="match status" value="1"/>
</dbReference>
<dbReference type="CDD" id="cd06183">
    <property type="entry name" value="cyt_b5_reduct_like"/>
    <property type="match status" value="1"/>
</dbReference>
<dbReference type="GO" id="GO:0005739">
    <property type="term" value="C:mitochondrion"/>
    <property type="evidence" value="ECO:0007669"/>
    <property type="project" value="TreeGrafter"/>
</dbReference>
<keyword evidence="6" id="KW-0752">Steroid biosynthesis</keyword>
<dbReference type="PROSITE" id="PS51384">
    <property type="entry name" value="FAD_FR"/>
    <property type="match status" value="1"/>
</dbReference>
<dbReference type="SUPFAM" id="SSF52343">
    <property type="entry name" value="Ferredoxin reductase-like, C-terminal NADP-linked domain"/>
    <property type="match status" value="1"/>
</dbReference>
<comment type="cofactor">
    <cofactor evidence="1 12 13">
        <name>FAD</name>
        <dbReference type="ChEBI" id="CHEBI:57692"/>
    </cofactor>
</comment>
<feature type="binding site" evidence="12">
    <location>
        <position position="112"/>
    </location>
    <ligand>
        <name>FAD</name>
        <dbReference type="ChEBI" id="CHEBI:57692"/>
    </ligand>
</feature>
<dbReference type="PRINTS" id="PR00406">
    <property type="entry name" value="CYTB5RDTASE"/>
</dbReference>
<evidence type="ECO:0000256" key="14">
    <source>
        <dbReference type="SAM" id="Phobius"/>
    </source>
</evidence>